<evidence type="ECO:0000313" key="2">
    <source>
        <dbReference type="Proteomes" id="UP000821845"/>
    </source>
</evidence>
<comment type="caution">
    <text evidence="1">The sequence shown here is derived from an EMBL/GenBank/DDBJ whole genome shotgun (WGS) entry which is preliminary data.</text>
</comment>
<accession>A0ACB7TFX8</accession>
<dbReference type="Proteomes" id="UP000821845">
    <property type="component" value="Chromosome 1"/>
</dbReference>
<proteinExistence type="predicted"/>
<name>A0ACB7TFX8_HYAAI</name>
<gene>
    <name evidence="1" type="ORF">HPB50_010346</name>
</gene>
<keyword evidence="2" id="KW-1185">Reference proteome</keyword>
<evidence type="ECO:0000313" key="1">
    <source>
        <dbReference type="EMBL" id="KAH6945863.1"/>
    </source>
</evidence>
<dbReference type="EMBL" id="CM023481">
    <property type="protein sequence ID" value="KAH6945863.1"/>
    <property type="molecule type" value="Genomic_DNA"/>
</dbReference>
<organism evidence="1 2">
    <name type="scientific">Hyalomma asiaticum</name>
    <name type="common">Tick</name>
    <dbReference type="NCBI Taxonomy" id="266040"/>
    <lineage>
        <taxon>Eukaryota</taxon>
        <taxon>Metazoa</taxon>
        <taxon>Ecdysozoa</taxon>
        <taxon>Arthropoda</taxon>
        <taxon>Chelicerata</taxon>
        <taxon>Arachnida</taxon>
        <taxon>Acari</taxon>
        <taxon>Parasitiformes</taxon>
        <taxon>Ixodida</taxon>
        <taxon>Ixodoidea</taxon>
        <taxon>Ixodidae</taxon>
        <taxon>Hyalomminae</taxon>
        <taxon>Hyalomma</taxon>
    </lineage>
</organism>
<sequence length="94" mass="10910">MKMARKELYDRKAKACQLSIGNNILLLLPSDANKPILTWKGPFWVLDRCRKVHYIVDLETHTSLFHINMPKKFEERPKGDAEHHQVSVALVCEP</sequence>
<protein>
    <submittedName>
        <fullName evidence="1">Uncharacterized protein</fullName>
    </submittedName>
</protein>
<reference evidence="1" key="1">
    <citation type="submission" date="2020-05" db="EMBL/GenBank/DDBJ databases">
        <title>Large-scale comparative analyses of tick genomes elucidate their genetic diversity and vector capacities.</title>
        <authorList>
            <person name="Jia N."/>
            <person name="Wang J."/>
            <person name="Shi W."/>
            <person name="Du L."/>
            <person name="Sun Y."/>
            <person name="Zhan W."/>
            <person name="Jiang J."/>
            <person name="Wang Q."/>
            <person name="Zhang B."/>
            <person name="Ji P."/>
            <person name="Sakyi L.B."/>
            <person name="Cui X."/>
            <person name="Yuan T."/>
            <person name="Jiang B."/>
            <person name="Yang W."/>
            <person name="Lam T.T.-Y."/>
            <person name="Chang Q."/>
            <person name="Ding S."/>
            <person name="Wang X."/>
            <person name="Zhu J."/>
            <person name="Ruan X."/>
            <person name="Zhao L."/>
            <person name="Wei J."/>
            <person name="Que T."/>
            <person name="Du C."/>
            <person name="Cheng J."/>
            <person name="Dai P."/>
            <person name="Han X."/>
            <person name="Huang E."/>
            <person name="Gao Y."/>
            <person name="Liu J."/>
            <person name="Shao H."/>
            <person name="Ye R."/>
            <person name="Li L."/>
            <person name="Wei W."/>
            <person name="Wang X."/>
            <person name="Wang C."/>
            <person name="Yang T."/>
            <person name="Huo Q."/>
            <person name="Li W."/>
            <person name="Guo W."/>
            <person name="Chen H."/>
            <person name="Zhou L."/>
            <person name="Ni X."/>
            <person name="Tian J."/>
            <person name="Zhou Y."/>
            <person name="Sheng Y."/>
            <person name="Liu T."/>
            <person name="Pan Y."/>
            <person name="Xia L."/>
            <person name="Li J."/>
            <person name="Zhao F."/>
            <person name="Cao W."/>
        </authorList>
    </citation>
    <scope>NUCLEOTIDE SEQUENCE</scope>
    <source>
        <strain evidence="1">Hyas-2018</strain>
    </source>
</reference>